<proteinExistence type="predicted"/>
<accession>A0ABV1G6I6</accession>
<dbReference type="Proteomes" id="UP001491552">
    <property type="component" value="Unassembled WGS sequence"/>
</dbReference>
<reference evidence="1 2" key="1">
    <citation type="submission" date="2024-03" db="EMBL/GenBank/DDBJ databases">
        <title>Human intestinal bacterial collection.</title>
        <authorList>
            <person name="Pauvert C."/>
            <person name="Hitch T.C.A."/>
            <person name="Clavel T."/>
        </authorList>
    </citation>
    <scope>NUCLEOTIDE SEQUENCE [LARGE SCALE GENOMIC DNA]</scope>
    <source>
        <strain evidence="1 2">CLA-AA-H192</strain>
    </source>
</reference>
<protein>
    <submittedName>
        <fullName evidence="1">Uncharacterized protein</fullName>
    </submittedName>
</protein>
<keyword evidence="2" id="KW-1185">Reference proteome</keyword>
<sequence>MLFRKKIDRFCSYCVYAGKLDDETYLCAKRGFVAACHHCRKFKYDPLKRVPKRRKPKDFSEYDELDFSL</sequence>
<comment type="caution">
    <text evidence="1">The sequence shown here is derived from an EMBL/GenBank/DDBJ whole genome shotgun (WGS) entry which is preliminary data.</text>
</comment>
<dbReference type="RefSeq" id="WP_349135726.1">
    <property type="nucleotide sequence ID" value="NZ_JBBMFF010000208.1"/>
</dbReference>
<dbReference type="EMBL" id="JBBMFF010000208">
    <property type="protein sequence ID" value="MEQ2511026.1"/>
    <property type="molecule type" value="Genomic_DNA"/>
</dbReference>
<evidence type="ECO:0000313" key="1">
    <source>
        <dbReference type="EMBL" id="MEQ2511026.1"/>
    </source>
</evidence>
<organism evidence="1 2">
    <name type="scientific">Faecousia intestinalis</name>
    <dbReference type="NCBI Taxonomy" id="3133167"/>
    <lineage>
        <taxon>Bacteria</taxon>
        <taxon>Bacillati</taxon>
        <taxon>Bacillota</taxon>
        <taxon>Clostridia</taxon>
        <taxon>Eubacteriales</taxon>
        <taxon>Oscillospiraceae</taxon>
        <taxon>Faecousia</taxon>
    </lineage>
</organism>
<gene>
    <name evidence="1" type="ORF">WMO66_07165</name>
</gene>
<evidence type="ECO:0000313" key="2">
    <source>
        <dbReference type="Proteomes" id="UP001491552"/>
    </source>
</evidence>
<name>A0ABV1G6I6_9FIRM</name>